<keyword evidence="3" id="KW-1185">Reference proteome</keyword>
<dbReference type="Gramene" id="mRNA:HanXRQr2_Chr17g0797561">
    <property type="protein sequence ID" value="CDS:HanXRQr2_Chr17g0797561.1"/>
    <property type="gene ID" value="HanXRQr2_Chr17g0797561"/>
</dbReference>
<sequence length="78" mass="8331">MVAVTVFRRPAMAAESGGRDGSSAEFMFKSGVFRLKFQLVSRLSHGKDSCSTSDFGSTSGSDICSGDVRSDLFRSGRV</sequence>
<reference evidence="1" key="3">
    <citation type="submission" date="2020-06" db="EMBL/GenBank/DDBJ databases">
        <title>Helianthus annuus Genome sequencing and assembly Release 2.</title>
        <authorList>
            <person name="Gouzy J."/>
            <person name="Langlade N."/>
            <person name="Munos S."/>
        </authorList>
    </citation>
    <scope>NUCLEOTIDE SEQUENCE</scope>
    <source>
        <tissue evidence="1">Leaves</tissue>
    </source>
</reference>
<proteinExistence type="predicted"/>
<evidence type="ECO:0000313" key="2">
    <source>
        <dbReference type="EMBL" id="OTG34900.1"/>
    </source>
</evidence>
<accession>A0A251VH54</accession>
<dbReference type="EMBL" id="CM007891">
    <property type="protein sequence ID" value="OTG34900.1"/>
    <property type="molecule type" value="Genomic_DNA"/>
</dbReference>
<dbReference type="InParanoid" id="A0A251VH54"/>
<dbReference type="Proteomes" id="UP000215914">
    <property type="component" value="Chromosome 2"/>
</dbReference>
<evidence type="ECO:0000313" key="3">
    <source>
        <dbReference type="Proteomes" id="UP000215914"/>
    </source>
</evidence>
<evidence type="ECO:0000313" key="1">
    <source>
        <dbReference type="EMBL" id="KAF5754995.1"/>
    </source>
</evidence>
<dbReference type="EMBL" id="MNCJ02000332">
    <property type="protein sequence ID" value="KAF5754995.1"/>
    <property type="molecule type" value="Genomic_DNA"/>
</dbReference>
<reference evidence="2" key="2">
    <citation type="submission" date="2017-02" db="EMBL/GenBank/DDBJ databases">
        <title>Sunflower complete genome.</title>
        <authorList>
            <person name="Langlade N."/>
            <person name="Munos S."/>
        </authorList>
    </citation>
    <scope>NUCLEOTIDE SEQUENCE [LARGE SCALE GENOMIC DNA]</scope>
    <source>
        <tissue evidence="2">Leaves</tissue>
    </source>
</reference>
<reference evidence="1 3" key="1">
    <citation type="journal article" date="2017" name="Nature">
        <title>The sunflower genome provides insights into oil metabolism, flowering and Asterid evolution.</title>
        <authorList>
            <person name="Badouin H."/>
            <person name="Gouzy J."/>
            <person name="Grassa C.J."/>
            <person name="Murat F."/>
            <person name="Staton S.E."/>
            <person name="Cottret L."/>
            <person name="Lelandais-Briere C."/>
            <person name="Owens G.L."/>
            <person name="Carrere S."/>
            <person name="Mayjonade B."/>
            <person name="Legrand L."/>
            <person name="Gill N."/>
            <person name="Kane N.C."/>
            <person name="Bowers J.E."/>
            <person name="Hubner S."/>
            <person name="Bellec A."/>
            <person name="Berard A."/>
            <person name="Berges H."/>
            <person name="Blanchet N."/>
            <person name="Boniface M.C."/>
            <person name="Brunel D."/>
            <person name="Catrice O."/>
            <person name="Chaidir N."/>
            <person name="Claudel C."/>
            <person name="Donnadieu C."/>
            <person name="Faraut T."/>
            <person name="Fievet G."/>
            <person name="Helmstetter N."/>
            <person name="King M."/>
            <person name="Knapp S.J."/>
            <person name="Lai Z."/>
            <person name="Le Paslier M.C."/>
            <person name="Lippi Y."/>
            <person name="Lorenzon L."/>
            <person name="Mandel J.R."/>
            <person name="Marage G."/>
            <person name="Marchand G."/>
            <person name="Marquand E."/>
            <person name="Bret-Mestries E."/>
            <person name="Morien E."/>
            <person name="Nambeesan S."/>
            <person name="Nguyen T."/>
            <person name="Pegot-Espagnet P."/>
            <person name="Pouilly N."/>
            <person name="Raftis F."/>
            <person name="Sallet E."/>
            <person name="Schiex T."/>
            <person name="Thomas J."/>
            <person name="Vandecasteele C."/>
            <person name="Vares D."/>
            <person name="Vear F."/>
            <person name="Vautrin S."/>
            <person name="Crespi M."/>
            <person name="Mangin B."/>
            <person name="Burke J.M."/>
            <person name="Salse J."/>
            <person name="Munos S."/>
            <person name="Vincourt P."/>
            <person name="Rieseberg L.H."/>
            <person name="Langlade N.B."/>
        </authorList>
    </citation>
    <scope>NUCLEOTIDE SEQUENCE [LARGE SCALE GENOMIC DNA]</scope>
    <source>
        <strain evidence="3">cv. SF193</strain>
        <tissue evidence="1">Leaves</tissue>
    </source>
</reference>
<gene>
    <name evidence="2" type="ORF">HannXRQ_Chr02g0050921</name>
    <name evidence="1" type="ORF">HanXRQr2_Chr17g0797561</name>
</gene>
<protein>
    <submittedName>
        <fullName evidence="2">Uncharacterized protein</fullName>
    </submittedName>
</protein>
<name>A0A251VH54_HELAN</name>
<dbReference type="AlphaFoldDB" id="A0A251VH54"/>
<organism evidence="2 3">
    <name type="scientific">Helianthus annuus</name>
    <name type="common">Common sunflower</name>
    <dbReference type="NCBI Taxonomy" id="4232"/>
    <lineage>
        <taxon>Eukaryota</taxon>
        <taxon>Viridiplantae</taxon>
        <taxon>Streptophyta</taxon>
        <taxon>Embryophyta</taxon>
        <taxon>Tracheophyta</taxon>
        <taxon>Spermatophyta</taxon>
        <taxon>Magnoliopsida</taxon>
        <taxon>eudicotyledons</taxon>
        <taxon>Gunneridae</taxon>
        <taxon>Pentapetalae</taxon>
        <taxon>asterids</taxon>
        <taxon>campanulids</taxon>
        <taxon>Asterales</taxon>
        <taxon>Asteraceae</taxon>
        <taxon>Asteroideae</taxon>
        <taxon>Heliantheae alliance</taxon>
        <taxon>Heliantheae</taxon>
        <taxon>Helianthus</taxon>
    </lineage>
</organism>